<dbReference type="GO" id="GO:0004252">
    <property type="term" value="F:serine-type endopeptidase activity"/>
    <property type="evidence" value="ECO:0007669"/>
    <property type="project" value="InterPro"/>
</dbReference>
<feature type="signal peptide" evidence="6">
    <location>
        <begin position="1"/>
        <end position="17"/>
    </location>
</feature>
<evidence type="ECO:0000313" key="8">
    <source>
        <dbReference type="Proteomes" id="UP000749559"/>
    </source>
</evidence>
<dbReference type="PROSITE" id="PS00134">
    <property type="entry name" value="TRYPSIN_HIS"/>
    <property type="match status" value="1"/>
</dbReference>
<comment type="caution">
    <text evidence="7">The sequence shown here is derived from an EMBL/GenBank/DDBJ whole genome shotgun (WGS) entry which is preliminary data.</text>
</comment>
<dbReference type="InterPro" id="IPR033116">
    <property type="entry name" value="TRYPSIN_SER"/>
</dbReference>
<keyword evidence="1" id="KW-0645">Protease</keyword>
<dbReference type="InterPro" id="IPR001254">
    <property type="entry name" value="Trypsin_dom"/>
</dbReference>
<feature type="region of interest" description="Disordered" evidence="5">
    <location>
        <begin position="71"/>
        <end position="194"/>
    </location>
</feature>
<dbReference type="PROSITE" id="PS50240">
    <property type="entry name" value="TRYPSIN_DOM"/>
    <property type="match status" value="1"/>
</dbReference>
<dbReference type="PRINTS" id="PR00722">
    <property type="entry name" value="CHYMOTRYPSIN"/>
</dbReference>
<evidence type="ECO:0000256" key="2">
    <source>
        <dbReference type="ARBA" id="ARBA00022801"/>
    </source>
</evidence>
<evidence type="ECO:0000256" key="1">
    <source>
        <dbReference type="ARBA" id="ARBA00022670"/>
    </source>
</evidence>
<dbReference type="PANTHER" id="PTHR24252">
    <property type="entry name" value="ACROSIN-RELATED"/>
    <property type="match status" value="1"/>
</dbReference>
<dbReference type="Proteomes" id="UP000749559">
    <property type="component" value="Unassembled WGS sequence"/>
</dbReference>
<organism evidence="7 8">
    <name type="scientific">Owenia fusiformis</name>
    <name type="common">Polychaete worm</name>
    <dbReference type="NCBI Taxonomy" id="6347"/>
    <lineage>
        <taxon>Eukaryota</taxon>
        <taxon>Metazoa</taxon>
        <taxon>Spiralia</taxon>
        <taxon>Lophotrochozoa</taxon>
        <taxon>Annelida</taxon>
        <taxon>Polychaeta</taxon>
        <taxon>Sedentaria</taxon>
        <taxon>Canalipalpata</taxon>
        <taxon>Sabellida</taxon>
        <taxon>Oweniida</taxon>
        <taxon>Oweniidae</taxon>
        <taxon>Owenia</taxon>
    </lineage>
</organism>
<dbReference type="InterPro" id="IPR009003">
    <property type="entry name" value="Peptidase_S1_PA"/>
</dbReference>
<dbReference type="AlphaFoldDB" id="A0A8J1Y7X7"/>
<evidence type="ECO:0000256" key="4">
    <source>
        <dbReference type="ARBA" id="ARBA00023157"/>
    </source>
</evidence>
<feature type="compositionally biased region" description="Low complexity" evidence="5">
    <location>
        <begin position="237"/>
        <end position="290"/>
    </location>
</feature>
<dbReference type="FunFam" id="2.40.10.10:FF:000003">
    <property type="entry name" value="Transmembrane serine protease 3"/>
    <property type="match status" value="1"/>
</dbReference>
<dbReference type="EMBL" id="CAIIXF020000009">
    <property type="protein sequence ID" value="CAH1793633.1"/>
    <property type="molecule type" value="Genomic_DNA"/>
</dbReference>
<evidence type="ECO:0000256" key="6">
    <source>
        <dbReference type="SAM" id="SignalP"/>
    </source>
</evidence>
<accession>A0A8J1Y7X7</accession>
<dbReference type="PROSITE" id="PS00135">
    <property type="entry name" value="TRYPSIN_SER"/>
    <property type="match status" value="1"/>
</dbReference>
<keyword evidence="6" id="KW-0732">Signal</keyword>
<keyword evidence="2" id="KW-0378">Hydrolase</keyword>
<name>A0A8J1Y7X7_OWEFU</name>
<dbReference type="InterPro" id="IPR018114">
    <property type="entry name" value="TRYPSIN_HIS"/>
</dbReference>
<feature type="compositionally biased region" description="Low complexity" evidence="5">
    <location>
        <begin position="71"/>
        <end position="84"/>
    </location>
</feature>
<evidence type="ECO:0000313" key="7">
    <source>
        <dbReference type="EMBL" id="CAH1793633.1"/>
    </source>
</evidence>
<dbReference type="Gene3D" id="2.40.10.10">
    <property type="entry name" value="Trypsin-like serine proteases"/>
    <property type="match status" value="1"/>
</dbReference>
<feature type="region of interest" description="Disordered" evidence="5">
    <location>
        <begin position="237"/>
        <end position="295"/>
    </location>
</feature>
<dbReference type="SMART" id="SM00020">
    <property type="entry name" value="Tryp_SPc"/>
    <property type="match status" value="1"/>
</dbReference>
<protein>
    <submittedName>
        <fullName evidence="7">Uncharacterized protein</fullName>
    </submittedName>
</protein>
<sequence length="552" mass="58344">MRALTCVLLLSLYVVNGDFTGGDLCRPTDDCCHIGGTCISGAFDPCPTELNYRVKCWPSYRTCCLPKVTDPPTVKTTPTRPAPTQSSTVKWSTTQASTTQPSTTQASTTQASTTQASTTQASTTQASTTQASTTQASTTQASTTQASTTQGSTTQASTTHASTTQANTTQASTVTAKTTPAKPEPTTEVKQDDESGCHYRDECCKSGGTCIDGAFDPCATRLNYRTKCNPTYLTCCESSGSTSTKGTTSTEATDSPSTPSTVETSTAGPGGETTTVGTEGTTSMGTEKTTPAIQSGCGQAPLGYIVSGREATPHSWPWAVSLYLDYFGWNDWKHHCTGSLIDNQFVVTAAHCIAKSGVSTTNSFKVVLGGHDQSTVNGNEVVATLEKWIVHEDYSTTIKGSPNDIAILKLSEPITFNQYIQPICLPDDSEQFTPSDSCYILGWGETLGTGPMGKLNEVSLNITTNADCDYYWEKGSGRVGLIKESHICVGMGVPGACRGDSGGPLICKKSSGWTLAGCTSFGAAGCQEREAPNVYTRITSFMPWIRRTVANN</sequence>
<proteinExistence type="predicted"/>
<dbReference type="SUPFAM" id="SSF50494">
    <property type="entry name" value="Trypsin-like serine proteases"/>
    <property type="match status" value="1"/>
</dbReference>
<dbReference type="InterPro" id="IPR043504">
    <property type="entry name" value="Peptidase_S1_PA_chymotrypsin"/>
</dbReference>
<keyword evidence="4" id="KW-1015">Disulfide bond</keyword>
<keyword evidence="8" id="KW-1185">Reference proteome</keyword>
<feature type="chain" id="PRO_5043434078" evidence="6">
    <location>
        <begin position="18"/>
        <end position="552"/>
    </location>
</feature>
<dbReference type="PANTHER" id="PTHR24252:SF7">
    <property type="entry name" value="HYALIN"/>
    <property type="match status" value="1"/>
</dbReference>
<reference evidence="7" key="1">
    <citation type="submission" date="2022-03" db="EMBL/GenBank/DDBJ databases">
        <authorList>
            <person name="Martin C."/>
        </authorList>
    </citation>
    <scope>NUCLEOTIDE SEQUENCE</scope>
</reference>
<evidence type="ECO:0000256" key="3">
    <source>
        <dbReference type="ARBA" id="ARBA00022825"/>
    </source>
</evidence>
<dbReference type="Pfam" id="PF00089">
    <property type="entry name" value="Trypsin"/>
    <property type="match status" value="1"/>
</dbReference>
<gene>
    <name evidence="7" type="ORF">OFUS_LOCUS18458</name>
</gene>
<dbReference type="GO" id="GO:0006508">
    <property type="term" value="P:proteolysis"/>
    <property type="evidence" value="ECO:0007669"/>
    <property type="project" value="UniProtKB-KW"/>
</dbReference>
<keyword evidence="3" id="KW-0720">Serine protease</keyword>
<dbReference type="CDD" id="cd00190">
    <property type="entry name" value="Tryp_SPc"/>
    <property type="match status" value="1"/>
</dbReference>
<feature type="compositionally biased region" description="Low complexity" evidence="5">
    <location>
        <begin position="92"/>
        <end position="184"/>
    </location>
</feature>
<dbReference type="InterPro" id="IPR001314">
    <property type="entry name" value="Peptidase_S1A"/>
</dbReference>
<feature type="compositionally biased region" description="Basic and acidic residues" evidence="5">
    <location>
        <begin position="185"/>
        <end position="194"/>
    </location>
</feature>
<dbReference type="OrthoDB" id="10061449at2759"/>
<evidence type="ECO:0000256" key="5">
    <source>
        <dbReference type="SAM" id="MobiDB-lite"/>
    </source>
</evidence>